<protein>
    <recommendedName>
        <fullName evidence="3">TmrB</fullName>
    </recommendedName>
</protein>
<evidence type="ECO:0000313" key="1">
    <source>
        <dbReference type="EMBL" id="GGS36903.1"/>
    </source>
</evidence>
<dbReference type="SUPFAM" id="SSF52540">
    <property type="entry name" value="P-loop containing nucleoside triphosphate hydrolases"/>
    <property type="match status" value="1"/>
</dbReference>
<name>A0A918GHV3_9PSEU</name>
<dbReference type="AlphaFoldDB" id="A0A918GHV3"/>
<organism evidence="1 2">
    <name type="scientific">Actinokineospora fastidiosa</name>
    <dbReference type="NCBI Taxonomy" id="1816"/>
    <lineage>
        <taxon>Bacteria</taxon>
        <taxon>Bacillati</taxon>
        <taxon>Actinomycetota</taxon>
        <taxon>Actinomycetes</taxon>
        <taxon>Pseudonocardiales</taxon>
        <taxon>Pseudonocardiaceae</taxon>
        <taxon>Actinokineospora</taxon>
    </lineage>
</organism>
<proteinExistence type="predicted"/>
<dbReference type="EMBL" id="BMRB01000002">
    <property type="protein sequence ID" value="GGS36903.1"/>
    <property type="molecule type" value="Genomic_DNA"/>
</dbReference>
<reference evidence="1" key="2">
    <citation type="submission" date="2020-09" db="EMBL/GenBank/DDBJ databases">
        <authorList>
            <person name="Sun Q."/>
            <person name="Ohkuma M."/>
        </authorList>
    </citation>
    <scope>NUCLEOTIDE SEQUENCE</scope>
    <source>
        <strain evidence="1">JCM 3276</strain>
    </source>
</reference>
<gene>
    <name evidence="1" type="ORF">GCM10010171_34690</name>
</gene>
<dbReference type="Proteomes" id="UP000660680">
    <property type="component" value="Unassembled WGS sequence"/>
</dbReference>
<dbReference type="InterPro" id="IPR027417">
    <property type="entry name" value="P-loop_NTPase"/>
</dbReference>
<reference evidence="1" key="1">
    <citation type="journal article" date="2014" name="Int. J. Syst. Evol. Microbiol.">
        <title>Complete genome sequence of Corynebacterium casei LMG S-19264T (=DSM 44701T), isolated from a smear-ripened cheese.</title>
        <authorList>
            <consortium name="US DOE Joint Genome Institute (JGI-PGF)"/>
            <person name="Walter F."/>
            <person name="Albersmeier A."/>
            <person name="Kalinowski J."/>
            <person name="Ruckert C."/>
        </authorList>
    </citation>
    <scope>NUCLEOTIDE SEQUENCE</scope>
    <source>
        <strain evidence="1">JCM 3276</strain>
    </source>
</reference>
<evidence type="ECO:0008006" key="3">
    <source>
        <dbReference type="Google" id="ProtNLM"/>
    </source>
</evidence>
<dbReference type="Gene3D" id="3.40.50.300">
    <property type="entry name" value="P-loop containing nucleotide triphosphate hydrolases"/>
    <property type="match status" value="1"/>
</dbReference>
<accession>A0A918GHV3</accession>
<sequence length="209" mass="23619">MLLWINGPFGCGKTQTAHELRRRLPGSVICDPEMVGFGLHRMMPAHLREDFQDLPAWRQGVYEVLSLTLAKHDVIAPMTLTEPAYFDEIVGRLRDDGHDVRHFSLLADRETILNRLRERGFGHLLAFMAGKDAPLRRESWAVSKLDHCLERLSGPEFGEHVWTDEPSVAEVADHIAARAGLHLTPNTDSPLRGAVRRAWVGVKHIRLIT</sequence>
<keyword evidence="2" id="KW-1185">Reference proteome</keyword>
<dbReference type="RefSeq" id="WP_189211403.1">
    <property type="nucleotide sequence ID" value="NZ_BMRB01000002.1"/>
</dbReference>
<evidence type="ECO:0000313" key="2">
    <source>
        <dbReference type="Proteomes" id="UP000660680"/>
    </source>
</evidence>
<comment type="caution">
    <text evidence="1">The sequence shown here is derived from an EMBL/GenBank/DDBJ whole genome shotgun (WGS) entry which is preliminary data.</text>
</comment>
<dbReference type="Pfam" id="PF13671">
    <property type="entry name" value="AAA_33"/>
    <property type="match status" value="1"/>
</dbReference>